<keyword evidence="1" id="KW-1133">Transmembrane helix</keyword>
<organism evidence="2 4">
    <name type="scientific">Trichobilharzia regenti</name>
    <name type="common">Nasal bird schistosome</name>
    <dbReference type="NCBI Taxonomy" id="157069"/>
    <lineage>
        <taxon>Eukaryota</taxon>
        <taxon>Metazoa</taxon>
        <taxon>Spiralia</taxon>
        <taxon>Lophotrochozoa</taxon>
        <taxon>Platyhelminthes</taxon>
        <taxon>Trematoda</taxon>
        <taxon>Digenea</taxon>
        <taxon>Strigeidida</taxon>
        <taxon>Schistosomatoidea</taxon>
        <taxon>Schistosomatidae</taxon>
        <taxon>Trichobilharzia</taxon>
    </lineage>
</organism>
<dbReference type="WBParaSite" id="TREG1_123020.15">
    <property type="protein sequence ID" value="TREG1_123020.15"/>
    <property type="gene ID" value="TREG1_123020"/>
</dbReference>
<feature type="transmembrane region" description="Helical" evidence="1">
    <location>
        <begin position="56"/>
        <end position="74"/>
    </location>
</feature>
<dbReference type="WBParaSite" id="TREG1_123020.12">
    <property type="protein sequence ID" value="TREG1_123020.12"/>
    <property type="gene ID" value="TREG1_123020"/>
</dbReference>
<sequence length="164" mass="18752">MEIANGLVLVHLLKSTGYRRNVLAMGWWYIVTIVSITFIFVVSVTLCFMYRRNWEIARIFLAAVLLLWSADVCLTECKDITSKCSPLIDFIVLEDLLTIIFLFMRRRLKIIVTVVSAVLAVIFPLIGTIFIFIPSHQDVYRMLAAGSFHTSMCLIIANFANLRK</sequence>
<feature type="transmembrane region" description="Helical" evidence="1">
    <location>
        <begin position="27"/>
        <end position="49"/>
    </location>
</feature>
<keyword evidence="1" id="KW-0472">Membrane</keyword>
<reference evidence="2" key="1">
    <citation type="submission" date="2022-06" db="EMBL/GenBank/DDBJ databases">
        <authorList>
            <person name="Berger JAMES D."/>
            <person name="Berger JAMES D."/>
        </authorList>
    </citation>
    <scope>NUCLEOTIDE SEQUENCE [LARGE SCALE GENOMIC DNA]</scope>
</reference>
<proteinExistence type="predicted"/>
<protein>
    <submittedName>
        <fullName evidence="3 4">Uncharacterized protein</fullName>
    </submittedName>
</protein>
<feature type="transmembrane region" description="Helical" evidence="1">
    <location>
        <begin position="86"/>
        <end position="103"/>
    </location>
</feature>
<feature type="transmembrane region" description="Helical" evidence="1">
    <location>
        <begin position="139"/>
        <end position="160"/>
    </location>
</feature>
<dbReference type="Proteomes" id="UP000050795">
    <property type="component" value="Unassembled WGS sequence"/>
</dbReference>
<dbReference type="AlphaFoldDB" id="A0AA85IUN0"/>
<evidence type="ECO:0000313" key="3">
    <source>
        <dbReference type="WBParaSite" id="TREG1_123020.12"/>
    </source>
</evidence>
<keyword evidence="1" id="KW-0812">Transmembrane</keyword>
<feature type="transmembrane region" description="Helical" evidence="1">
    <location>
        <begin position="110"/>
        <end position="133"/>
    </location>
</feature>
<evidence type="ECO:0000313" key="4">
    <source>
        <dbReference type="WBParaSite" id="TREG1_123020.15"/>
    </source>
</evidence>
<evidence type="ECO:0000313" key="2">
    <source>
        <dbReference type="Proteomes" id="UP000050795"/>
    </source>
</evidence>
<evidence type="ECO:0000256" key="1">
    <source>
        <dbReference type="SAM" id="Phobius"/>
    </source>
</evidence>
<keyword evidence="2" id="KW-1185">Reference proteome</keyword>
<reference evidence="3 4" key="2">
    <citation type="submission" date="2023-11" db="UniProtKB">
        <authorList>
            <consortium name="WormBaseParasite"/>
        </authorList>
    </citation>
    <scope>IDENTIFICATION</scope>
</reference>
<accession>A0AA85IUN0</accession>
<name>A0AA85IUN0_TRIRE</name>